<dbReference type="InterPro" id="IPR024478">
    <property type="entry name" value="HlyB_4HB_MCP"/>
</dbReference>
<dbReference type="InterPro" id="IPR003660">
    <property type="entry name" value="HAMP_dom"/>
</dbReference>
<dbReference type="Pfam" id="PF12729">
    <property type="entry name" value="4HB_MCP_1"/>
    <property type="match status" value="1"/>
</dbReference>
<keyword evidence="3" id="KW-0807">Transducer</keyword>
<evidence type="ECO:0000256" key="4">
    <source>
        <dbReference type="SAM" id="MobiDB-lite"/>
    </source>
</evidence>
<dbReference type="SUPFAM" id="SSF58104">
    <property type="entry name" value="Methyl-accepting chemotaxis protein (MCP) signaling domain"/>
    <property type="match status" value="1"/>
</dbReference>
<evidence type="ECO:0000259" key="7">
    <source>
        <dbReference type="PROSITE" id="PS50885"/>
    </source>
</evidence>
<dbReference type="SMART" id="SM00283">
    <property type="entry name" value="MA"/>
    <property type="match status" value="1"/>
</dbReference>
<protein>
    <submittedName>
        <fullName evidence="8">Methyl-accepting chemotaxis protein</fullName>
    </submittedName>
</protein>
<organism evidence="8 9">
    <name type="scientific">Gemmatimonas aurantiaca</name>
    <dbReference type="NCBI Taxonomy" id="173480"/>
    <lineage>
        <taxon>Bacteria</taxon>
        <taxon>Pseudomonadati</taxon>
        <taxon>Gemmatimonadota</taxon>
        <taxon>Gemmatimonadia</taxon>
        <taxon>Gemmatimonadales</taxon>
        <taxon>Gemmatimonadaceae</taxon>
        <taxon>Gemmatimonas</taxon>
    </lineage>
</organism>
<evidence type="ECO:0000256" key="1">
    <source>
        <dbReference type="ARBA" id="ARBA00022481"/>
    </source>
</evidence>
<gene>
    <name evidence="8" type="ORF">DGD08_02785</name>
</gene>
<dbReference type="GO" id="GO:0007165">
    <property type="term" value="P:signal transduction"/>
    <property type="evidence" value="ECO:0007669"/>
    <property type="project" value="UniProtKB-KW"/>
</dbReference>
<dbReference type="GO" id="GO:0004888">
    <property type="term" value="F:transmembrane signaling receptor activity"/>
    <property type="evidence" value="ECO:0007669"/>
    <property type="project" value="TreeGrafter"/>
</dbReference>
<dbReference type="Proteomes" id="UP000264071">
    <property type="component" value="Unassembled WGS sequence"/>
</dbReference>
<feature type="compositionally biased region" description="Basic and acidic residues" evidence="4">
    <location>
        <begin position="657"/>
        <end position="674"/>
    </location>
</feature>
<dbReference type="EMBL" id="DPIY01000003">
    <property type="protein sequence ID" value="HCT56119.1"/>
    <property type="molecule type" value="Genomic_DNA"/>
</dbReference>
<evidence type="ECO:0000256" key="2">
    <source>
        <dbReference type="ARBA" id="ARBA00029447"/>
    </source>
</evidence>
<name>A0A3D4V4S0_9BACT</name>
<feature type="transmembrane region" description="Helical" evidence="5">
    <location>
        <begin position="192"/>
        <end position="214"/>
    </location>
</feature>
<keyword evidence="5" id="KW-1133">Transmembrane helix</keyword>
<reference evidence="8 9" key="1">
    <citation type="journal article" date="2018" name="Nat. Biotechnol.">
        <title>A standardized bacterial taxonomy based on genome phylogeny substantially revises the tree of life.</title>
        <authorList>
            <person name="Parks D.H."/>
            <person name="Chuvochina M."/>
            <person name="Waite D.W."/>
            <person name="Rinke C."/>
            <person name="Skarshewski A."/>
            <person name="Chaumeil P.A."/>
            <person name="Hugenholtz P."/>
        </authorList>
    </citation>
    <scope>NUCLEOTIDE SEQUENCE [LARGE SCALE GENOMIC DNA]</scope>
    <source>
        <strain evidence="8">UBA8844</strain>
    </source>
</reference>
<sequence length="695" mass="74042">MRVIVRWFTHLSLRGQLWRTLGLGIAAGAGATLVSLFALKGVARDARALESQAILPLAASGHLQGEVHRVRAAYRDLAYDTTLRTEARAELTRAIVRVDSLYRTVAVTMTASEDRAVLDAFYQRWSAAQPSLASMMDRVAQGQQTEALAVLHGPLKRAMLSVDSSLARVTDRQAYAAVGLAIAADAQVTRSLWLALATLLVGICAASILASLVIGRVSNSLAQVRDRLTSLQQHCMAGLESATSALAVGNLDEQVVARTTPVEISGGDEIAAVASELNATIARAQAGIQSYSRAVVTIRAMLAETGRVVGRARLGDTAARAESDRFAGAFAQLLTDFNQAQDAAREPVVAALAVLERVAERDLSVRVKGEFPGDHARLASAINIAVVNVSDALCKVEVAAEQIASASYQVNGGGQEMAYTMANQAESIEGITRAMQEQTAATARTTETLGQTRELSVEMRGRLHEGTKSMRELSEAMARMRGSAERTAQIVKTIDEISFQTNLLALNAAVEAARAGDAGRGFAVVAGEVRQLAIRAASAARETATLIEETVTTTRESTMISDHVRSQLDVIDADADRVATLVQEVADDCRIQRDQIAQVNEAVARVSEQTQTAAASAEESATAADELDAQAATMRDLVRCFLVQDSKGGARTMARRIPHEAPNHPVRERRDVPAVRKAAPARAAAQPRRPHAAVG</sequence>
<dbReference type="PANTHER" id="PTHR43531:SF14">
    <property type="entry name" value="METHYL-ACCEPTING CHEMOTAXIS PROTEIN I-RELATED"/>
    <property type="match status" value="1"/>
</dbReference>
<keyword evidence="5" id="KW-0472">Membrane</keyword>
<feature type="domain" description="Methyl-accepting transducer" evidence="6">
    <location>
        <begin position="399"/>
        <end position="628"/>
    </location>
</feature>
<dbReference type="PROSITE" id="PS50885">
    <property type="entry name" value="HAMP"/>
    <property type="match status" value="1"/>
</dbReference>
<feature type="compositionally biased region" description="Low complexity" evidence="4">
    <location>
        <begin position="675"/>
        <end position="687"/>
    </location>
</feature>
<keyword evidence="5" id="KW-0812">Transmembrane</keyword>
<comment type="similarity">
    <text evidence="2">Belongs to the methyl-accepting chemotaxis (MCP) protein family.</text>
</comment>
<dbReference type="Gene3D" id="1.10.287.950">
    <property type="entry name" value="Methyl-accepting chemotaxis protein"/>
    <property type="match status" value="1"/>
</dbReference>
<accession>A0A3D4V4S0</accession>
<dbReference type="PANTHER" id="PTHR43531">
    <property type="entry name" value="PROTEIN ICFG"/>
    <property type="match status" value="1"/>
</dbReference>
<dbReference type="AlphaFoldDB" id="A0A3D4V4S0"/>
<dbReference type="PROSITE" id="PS50111">
    <property type="entry name" value="CHEMOTAXIS_TRANSDUC_2"/>
    <property type="match status" value="1"/>
</dbReference>
<feature type="transmembrane region" description="Helical" evidence="5">
    <location>
        <begin position="20"/>
        <end position="39"/>
    </location>
</feature>
<comment type="caution">
    <text evidence="8">The sequence shown here is derived from an EMBL/GenBank/DDBJ whole genome shotgun (WGS) entry which is preliminary data.</text>
</comment>
<evidence type="ECO:0000259" key="6">
    <source>
        <dbReference type="PROSITE" id="PS50111"/>
    </source>
</evidence>
<dbReference type="InterPro" id="IPR004089">
    <property type="entry name" value="MCPsignal_dom"/>
</dbReference>
<feature type="region of interest" description="Disordered" evidence="4">
    <location>
        <begin position="655"/>
        <end position="695"/>
    </location>
</feature>
<dbReference type="Gene3D" id="1.20.120.1530">
    <property type="match status" value="1"/>
</dbReference>
<evidence type="ECO:0000256" key="3">
    <source>
        <dbReference type="PROSITE-ProRule" id="PRU00284"/>
    </source>
</evidence>
<dbReference type="Pfam" id="PF18947">
    <property type="entry name" value="HAMP_2"/>
    <property type="match status" value="1"/>
</dbReference>
<evidence type="ECO:0000256" key="5">
    <source>
        <dbReference type="SAM" id="Phobius"/>
    </source>
</evidence>
<dbReference type="GO" id="GO:0006935">
    <property type="term" value="P:chemotaxis"/>
    <property type="evidence" value="ECO:0007669"/>
    <property type="project" value="TreeGrafter"/>
</dbReference>
<evidence type="ECO:0000313" key="9">
    <source>
        <dbReference type="Proteomes" id="UP000264071"/>
    </source>
</evidence>
<dbReference type="Pfam" id="PF00015">
    <property type="entry name" value="MCPsignal"/>
    <property type="match status" value="1"/>
</dbReference>
<evidence type="ECO:0000313" key="8">
    <source>
        <dbReference type="EMBL" id="HCT56119.1"/>
    </source>
</evidence>
<dbReference type="InterPro" id="IPR051310">
    <property type="entry name" value="MCP_chemotaxis"/>
</dbReference>
<feature type="domain" description="HAMP" evidence="7">
    <location>
        <begin position="342"/>
        <end position="394"/>
    </location>
</feature>
<dbReference type="GO" id="GO:0005886">
    <property type="term" value="C:plasma membrane"/>
    <property type="evidence" value="ECO:0007669"/>
    <property type="project" value="TreeGrafter"/>
</dbReference>
<proteinExistence type="inferred from homology"/>
<keyword evidence="1" id="KW-0488">Methylation</keyword>